<feature type="chain" id="PRO_5003313164" description="Paramecium surface antigen repeat-containing protein" evidence="1">
    <location>
        <begin position="26"/>
        <end position="419"/>
    </location>
</feature>
<dbReference type="PANTHER" id="PTHR33459:SF7">
    <property type="entry name" value="DD-GDCA PROTEIN"/>
    <property type="match status" value="1"/>
</dbReference>
<feature type="signal peptide" evidence="1">
    <location>
        <begin position="1"/>
        <end position="25"/>
    </location>
</feature>
<sequence>MKFSLLSVLILALVHLSLFTSTSFAEQCSGTGLQCADISQPCDQTDPLNPYSGRSCKYGSYCGTNTNTCQTFKKVGETCDVVGVDSQCLYPLACNNGTCQEVGYAVLGDACSGNSQCVSPLVCTNNVCSSDKANCTSNYECGYDQFCFTHPVSKATWCLPRIEDGQLCSQNFTKITNATTGASTNVTGYFTCSEYSSCTVLNRSNKTIMTCAPRYSAGSLGVCAADKFGVDYNCNTEAGLLCYKSTCVNSTGELTSPTLMCNSTYTRVCGDNYEVCSCGQKGVGQCLQSELRSTEAFSLCGQAKKKLTACASAHRCTYSANPSKSSCMITNCSTQFCDKYSLCDVKGPGTINPCSGLYPQQNALCLDLGYTGYNSSNYNHPSDNSNSHSSATITLPSSFIKMMTTTILFTVSLTTLVLF</sequence>
<keyword evidence="3" id="KW-1185">Reference proteome</keyword>
<dbReference type="EMBL" id="GL883006">
    <property type="protein sequence ID" value="EGG24556.1"/>
    <property type="molecule type" value="Genomic_DNA"/>
</dbReference>
<dbReference type="RefSeq" id="XP_004362407.1">
    <property type="nucleotide sequence ID" value="XM_004362350.1"/>
</dbReference>
<gene>
    <name evidence="2" type="ORF">DFA_02799</name>
</gene>
<dbReference type="GeneID" id="14877388"/>
<evidence type="ECO:0000256" key="1">
    <source>
        <dbReference type="SAM" id="SignalP"/>
    </source>
</evidence>
<dbReference type="OrthoDB" id="24249at2759"/>
<protein>
    <recommendedName>
        <fullName evidence="4">Paramecium surface antigen repeat-containing protein</fullName>
    </recommendedName>
</protein>
<reference evidence="3" key="1">
    <citation type="journal article" date="2011" name="Genome Res.">
        <title>Phylogeny-wide analysis of social amoeba genomes highlights ancient origins for complex intercellular communication.</title>
        <authorList>
            <person name="Heidel A.J."/>
            <person name="Lawal H.M."/>
            <person name="Felder M."/>
            <person name="Schilde C."/>
            <person name="Helps N.R."/>
            <person name="Tunggal B."/>
            <person name="Rivero F."/>
            <person name="John U."/>
            <person name="Schleicher M."/>
            <person name="Eichinger L."/>
            <person name="Platzer M."/>
            <person name="Noegel A.A."/>
            <person name="Schaap P."/>
            <person name="Gloeckner G."/>
        </authorList>
    </citation>
    <scope>NUCLEOTIDE SEQUENCE [LARGE SCALE GENOMIC DNA]</scope>
    <source>
        <strain evidence="3">SH3</strain>
    </source>
</reference>
<keyword evidence="1" id="KW-0732">Signal</keyword>
<proteinExistence type="predicted"/>
<dbReference type="InterPro" id="IPR052326">
    <property type="entry name" value="Diff-Dev_Assoc_Protein"/>
</dbReference>
<dbReference type="PANTHER" id="PTHR33459">
    <property type="entry name" value="DD-GDCA PROTEIN"/>
    <property type="match status" value="1"/>
</dbReference>
<dbReference type="KEGG" id="dfa:DFA_02799"/>
<name>F4PIC2_CACFS</name>
<dbReference type="Proteomes" id="UP000007797">
    <property type="component" value="Unassembled WGS sequence"/>
</dbReference>
<evidence type="ECO:0000313" key="2">
    <source>
        <dbReference type="EMBL" id="EGG24556.1"/>
    </source>
</evidence>
<organism evidence="2 3">
    <name type="scientific">Cavenderia fasciculata</name>
    <name type="common">Slime mold</name>
    <name type="synonym">Dictyostelium fasciculatum</name>
    <dbReference type="NCBI Taxonomy" id="261658"/>
    <lineage>
        <taxon>Eukaryota</taxon>
        <taxon>Amoebozoa</taxon>
        <taxon>Evosea</taxon>
        <taxon>Eumycetozoa</taxon>
        <taxon>Dictyostelia</taxon>
        <taxon>Acytosteliales</taxon>
        <taxon>Cavenderiaceae</taxon>
        <taxon>Cavenderia</taxon>
    </lineage>
</organism>
<evidence type="ECO:0000313" key="3">
    <source>
        <dbReference type="Proteomes" id="UP000007797"/>
    </source>
</evidence>
<accession>F4PIC2</accession>
<evidence type="ECO:0008006" key="4">
    <source>
        <dbReference type="Google" id="ProtNLM"/>
    </source>
</evidence>
<dbReference type="AlphaFoldDB" id="F4PIC2"/>